<evidence type="ECO:0000313" key="1">
    <source>
        <dbReference type="EMBL" id="MFD0793580.1"/>
    </source>
</evidence>
<reference evidence="2" key="1">
    <citation type="journal article" date="2019" name="Int. J. Syst. Evol. Microbiol.">
        <title>The Global Catalogue of Microorganisms (GCM) 10K type strain sequencing project: providing services to taxonomists for standard genome sequencing and annotation.</title>
        <authorList>
            <consortium name="The Broad Institute Genomics Platform"/>
            <consortium name="The Broad Institute Genome Sequencing Center for Infectious Disease"/>
            <person name="Wu L."/>
            <person name="Ma J."/>
        </authorList>
    </citation>
    <scope>NUCLEOTIDE SEQUENCE [LARGE SCALE GENOMIC DNA]</scope>
    <source>
        <strain evidence="2">CCUG 61484</strain>
    </source>
</reference>
<comment type="caution">
    <text evidence="1">The sequence shown here is derived from an EMBL/GenBank/DDBJ whole genome shotgun (WGS) entry which is preliminary data.</text>
</comment>
<gene>
    <name evidence="1" type="ORF">ACFQZX_08110</name>
</gene>
<protein>
    <recommendedName>
        <fullName evidence="3">Immunity protein 44</fullName>
    </recommendedName>
</protein>
<evidence type="ECO:0000313" key="2">
    <source>
        <dbReference type="Proteomes" id="UP001597010"/>
    </source>
</evidence>
<accession>A0ABW3ARV4</accession>
<name>A0ABW3ARV4_9SPHI</name>
<sequence length="148" mass="17375">MNFALTLEVTKEIVENGLDDLINSTSIKISEFLEDKSYGQGLETLYVGVVCVNPKFDFFFKERKPKYRKKEIIIQDGRPYELINCLTYDIKLDYVQVIHFTKSEFIKNLFLKLINSLEYLDSINIVDFNKNLFKTDLIKFLNIKNAIL</sequence>
<proteinExistence type="predicted"/>
<dbReference type="EMBL" id="JBHTHZ010000004">
    <property type="protein sequence ID" value="MFD0793580.1"/>
    <property type="molecule type" value="Genomic_DNA"/>
</dbReference>
<evidence type="ECO:0008006" key="3">
    <source>
        <dbReference type="Google" id="ProtNLM"/>
    </source>
</evidence>
<keyword evidence="2" id="KW-1185">Reference proteome</keyword>
<dbReference type="RefSeq" id="WP_377113585.1">
    <property type="nucleotide sequence ID" value="NZ_JBHTHZ010000004.1"/>
</dbReference>
<organism evidence="1 2">
    <name type="scientific">Mucilaginibacter litoreus</name>
    <dbReference type="NCBI Taxonomy" id="1048221"/>
    <lineage>
        <taxon>Bacteria</taxon>
        <taxon>Pseudomonadati</taxon>
        <taxon>Bacteroidota</taxon>
        <taxon>Sphingobacteriia</taxon>
        <taxon>Sphingobacteriales</taxon>
        <taxon>Sphingobacteriaceae</taxon>
        <taxon>Mucilaginibacter</taxon>
    </lineage>
</organism>
<dbReference type="Proteomes" id="UP001597010">
    <property type="component" value="Unassembled WGS sequence"/>
</dbReference>